<accession>K7FPC3</accession>
<protein>
    <recommendedName>
        <fullName evidence="6">THAP-type domain-containing protein</fullName>
    </recommendedName>
</protein>
<dbReference type="EMBL" id="AGCU01167989">
    <property type="status" value="NOT_ANNOTATED_CDS"/>
    <property type="molecule type" value="Genomic_DNA"/>
</dbReference>
<keyword evidence="1" id="KW-0479">Metal-binding</keyword>
<dbReference type="InterPro" id="IPR021896">
    <property type="entry name" value="THAP9-like_HTH"/>
</dbReference>
<dbReference type="GO" id="GO:0008270">
    <property type="term" value="F:zinc ion binding"/>
    <property type="evidence" value="ECO:0007669"/>
    <property type="project" value="UniProtKB-KW"/>
</dbReference>
<reference evidence="8" key="1">
    <citation type="submission" date="2011-10" db="EMBL/GenBank/DDBJ databases">
        <authorList>
            <consortium name="Soft-shell Turtle Genome Consortium"/>
        </authorList>
    </citation>
    <scope>NUCLEOTIDE SEQUENCE [LARGE SCALE GENOMIC DNA]</scope>
    <source>
        <strain evidence="8">Daiwa-1</strain>
    </source>
</reference>
<dbReference type="InterPro" id="IPR006612">
    <property type="entry name" value="THAP_Znf"/>
</dbReference>
<evidence type="ECO:0000313" key="7">
    <source>
        <dbReference type="Ensembl" id="ENSPSIP00000009883.1"/>
    </source>
</evidence>
<reference evidence="8" key="2">
    <citation type="journal article" date="2013" name="Nat. Genet.">
        <title>The draft genomes of soft-shell turtle and green sea turtle yield insights into the development and evolution of the turtle-specific body plan.</title>
        <authorList>
            <person name="Wang Z."/>
            <person name="Pascual-Anaya J."/>
            <person name="Zadissa A."/>
            <person name="Li W."/>
            <person name="Niimura Y."/>
            <person name="Huang Z."/>
            <person name="Li C."/>
            <person name="White S."/>
            <person name="Xiong Z."/>
            <person name="Fang D."/>
            <person name="Wang B."/>
            <person name="Ming Y."/>
            <person name="Chen Y."/>
            <person name="Zheng Y."/>
            <person name="Kuraku S."/>
            <person name="Pignatelli M."/>
            <person name="Herrero J."/>
            <person name="Beal K."/>
            <person name="Nozawa M."/>
            <person name="Li Q."/>
            <person name="Wang J."/>
            <person name="Zhang H."/>
            <person name="Yu L."/>
            <person name="Shigenobu S."/>
            <person name="Wang J."/>
            <person name="Liu J."/>
            <person name="Flicek P."/>
            <person name="Searle S."/>
            <person name="Wang J."/>
            <person name="Kuratani S."/>
            <person name="Yin Y."/>
            <person name="Aken B."/>
            <person name="Zhang G."/>
            <person name="Irie N."/>
        </authorList>
    </citation>
    <scope>NUCLEOTIDE SEQUENCE [LARGE SCALE GENOMIC DNA]</scope>
    <source>
        <strain evidence="8">Daiwa-1</strain>
    </source>
</reference>
<dbReference type="AlphaFoldDB" id="K7FPC3"/>
<organism evidence="7 8">
    <name type="scientific">Pelodiscus sinensis</name>
    <name type="common">Chinese softshell turtle</name>
    <name type="synonym">Trionyx sinensis</name>
    <dbReference type="NCBI Taxonomy" id="13735"/>
    <lineage>
        <taxon>Eukaryota</taxon>
        <taxon>Metazoa</taxon>
        <taxon>Chordata</taxon>
        <taxon>Craniata</taxon>
        <taxon>Vertebrata</taxon>
        <taxon>Euteleostomi</taxon>
        <taxon>Archelosauria</taxon>
        <taxon>Testudinata</taxon>
        <taxon>Testudines</taxon>
        <taxon>Cryptodira</taxon>
        <taxon>Trionychia</taxon>
        <taxon>Trionychidae</taxon>
        <taxon>Pelodiscus</taxon>
    </lineage>
</organism>
<dbReference type="GeneTree" id="ENSGT01030000235152"/>
<sequence length="256" mass="28496">MLAVKRIEPSSKRLWIPGAGACLCSQHFTLDEFELYGGQKQLKASVIPSVFSFKKSLRGQCSLKSLKAMGANIPEVGASETVSPADVSPAQAKVVELIQAERQYSLMESRTKSPPSPIAVLGSKQEHDAAQRRLIYCRLELRSVLEGLREQHLLREDTDHMLRAQFTDLQLDLCYEGSQCGSYPATMRNFAVSLHLFSAKAYECVRRTFQLPESTALHTCVSLTCVIYLHYWTNAMRKPPSAMGTGLQSLILEPCL</sequence>
<evidence type="ECO:0000256" key="1">
    <source>
        <dbReference type="ARBA" id="ARBA00022723"/>
    </source>
</evidence>
<dbReference type="Ensembl" id="ENSPSIT00000009933.1">
    <property type="protein sequence ID" value="ENSPSIP00000009883.1"/>
    <property type="gene ID" value="ENSPSIG00000008989.1"/>
</dbReference>
<evidence type="ECO:0000256" key="3">
    <source>
        <dbReference type="ARBA" id="ARBA00022833"/>
    </source>
</evidence>
<reference evidence="7" key="3">
    <citation type="submission" date="2025-08" db="UniProtKB">
        <authorList>
            <consortium name="Ensembl"/>
        </authorList>
    </citation>
    <scope>IDENTIFICATION</scope>
</reference>
<keyword evidence="4 5" id="KW-0238">DNA-binding</keyword>
<reference evidence="7" key="4">
    <citation type="submission" date="2025-09" db="UniProtKB">
        <authorList>
            <consortium name="Ensembl"/>
        </authorList>
    </citation>
    <scope>IDENTIFICATION</scope>
</reference>
<evidence type="ECO:0000313" key="8">
    <source>
        <dbReference type="Proteomes" id="UP000007267"/>
    </source>
</evidence>
<name>K7FPC3_PELSI</name>
<dbReference type="GO" id="GO:0003677">
    <property type="term" value="F:DNA binding"/>
    <property type="evidence" value="ECO:0007669"/>
    <property type="project" value="UniProtKB-UniRule"/>
</dbReference>
<evidence type="ECO:0000256" key="2">
    <source>
        <dbReference type="ARBA" id="ARBA00022771"/>
    </source>
</evidence>
<dbReference type="EMBL" id="AGCU01167988">
    <property type="status" value="NOT_ANNOTATED_CDS"/>
    <property type="molecule type" value="Genomic_DNA"/>
</dbReference>
<dbReference type="Pfam" id="PF12017">
    <property type="entry name" value="Tnp_P_element"/>
    <property type="match status" value="1"/>
</dbReference>
<evidence type="ECO:0000256" key="4">
    <source>
        <dbReference type="ARBA" id="ARBA00023125"/>
    </source>
</evidence>
<feature type="domain" description="THAP-type" evidence="6">
    <location>
        <begin position="1"/>
        <end position="51"/>
    </location>
</feature>
<keyword evidence="3" id="KW-0862">Zinc</keyword>
<evidence type="ECO:0000259" key="6">
    <source>
        <dbReference type="PROSITE" id="PS50950"/>
    </source>
</evidence>
<keyword evidence="8" id="KW-1185">Reference proteome</keyword>
<evidence type="ECO:0000256" key="5">
    <source>
        <dbReference type="PROSITE-ProRule" id="PRU00309"/>
    </source>
</evidence>
<dbReference type="eggNOG" id="ENOG502QQSX">
    <property type="taxonomic scope" value="Eukaryota"/>
</dbReference>
<keyword evidence="2 5" id="KW-0863">Zinc-finger</keyword>
<dbReference type="HOGENOM" id="CLU_1085721_0_0_1"/>
<dbReference type="Proteomes" id="UP000007267">
    <property type="component" value="Unassembled WGS sequence"/>
</dbReference>
<dbReference type="PROSITE" id="PS50950">
    <property type="entry name" value="ZF_THAP"/>
    <property type="match status" value="1"/>
</dbReference>
<proteinExistence type="predicted"/>